<sequence length="66" mass="8030">MFFLVLICLFFIFLKVYIYFFFFDICLFMYKKICIADILIFCAIAIFYSALCMINRCLTCFLVILW</sequence>
<comment type="caution">
    <text evidence="4">The sequence shown here is derived from an EMBL/GenBank/DDBJ whole genome shotgun (WGS) entry which is preliminary data.</text>
</comment>
<dbReference type="EMBL" id="AAHOQI010000022">
    <property type="protein sequence ID" value="EBY6520944.1"/>
    <property type="molecule type" value="Genomic_DNA"/>
</dbReference>
<dbReference type="EMBL" id="DAAGNW010000016">
    <property type="protein sequence ID" value="HAB3852764.1"/>
    <property type="molecule type" value="Genomic_DNA"/>
</dbReference>
<reference evidence="9" key="3">
    <citation type="submission" date="2019-10" db="EMBL/GenBank/DDBJ databases">
        <authorList>
            <consortium name="NCBI Pathogen Detection Project"/>
        </authorList>
    </citation>
    <scope>NUCLEOTIDE SEQUENCE</scope>
    <source>
        <strain evidence="9">Salmonella enterica</strain>
    </source>
</reference>
<proteinExistence type="predicted"/>
<dbReference type="Proteomes" id="UP000839905">
    <property type="component" value="Unassembled WGS sequence"/>
</dbReference>
<evidence type="ECO:0000313" key="8">
    <source>
        <dbReference type="EMBL" id="ECK9224698.1"/>
    </source>
</evidence>
<organism evidence="4">
    <name type="scientific">Salmonella typhimurium</name>
    <dbReference type="NCBI Taxonomy" id="90371"/>
    <lineage>
        <taxon>Bacteria</taxon>
        <taxon>Pseudomonadati</taxon>
        <taxon>Pseudomonadota</taxon>
        <taxon>Gammaproteobacteria</taxon>
        <taxon>Enterobacterales</taxon>
        <taxon>Enterobacteriaceae</taxon>
        <taxon>Salmonella</taxon>
    </lineage>
</organism>
<evidence type="ECO:0000313" key="2">
    <source>
        <dbReference type="EMBL" id="EBU9273734.1"/>
    </source>
</evidence>
<evidence type="ECO:0000313" key="10">
    <source>
        <dbReference type="EMBL" id="HAB5851779.1"/>
    </source>
</evidence>
<keyword evidence="1" id="KW-1133">Transmembrane helix</keyword>
<dbReference type="EMBL" id="AAHDPU010000016">
    <property type="protein sequence ID" value="EBU9273734.1"/>
    <property type="molecule type" value="Genomic_DNA"/>
</dbReference>
<keyword evidence="1" id="KW-0812">Transmembrane</keyword>
<evidence type="ECO:0000313" key="4">
    <source>
        <dbReference type="EMBL" id="EBY6452006.1"/>
    </source>
</evidence>
<gene>
    <name evidence="4" type="ORF">D5O82_18650</name>
    <name evidence="5" type="ORF">D5P17_18625</name>
    <name evidence="6" type="ORF">D5Y28_20140</name>
    <name evidence="2" type="ORF">DMO92_16995</name>
    <name evidence="3" type="ORF">DRT38_17040</name>
    <name evidence="7" type="ORF">EQG93_19110</name>
    <name evidence="8" type="ORF">FEM52_16630</name>
    <name evidence="10" type="ORF">GB209_19975</name>
    <name evidence="9" type="ORF">GBW76_18280</name>
</gene>
<dbReference type="EMBL" id="DAAHFB010000018">
    <property type="protein sequence ID" value="HAB5851779.1"/>
    <property type="molecule type" value="Genomic_DNA"/>
</dbReference>
<accession>A0A3Y9IYM8</accession>
<evidence type="ECO:0000256" key="1">
    <source>
        <dbReference type="SAM" id="Phobius"/>
    </source>
</evidence>
<name>A0A3Y9IYM8_SALTM</name>
<feature type="transmembrane region" description="Helical" evidence="1">
    <location>
        <begin position="6"/>
        <end position="26"/>
    </location>
</feature>
<dbReference type="EMBL" id="AAHOPU010000020">
    <property type="protein sequence ID" value="EBY6452006.1"/>
    <property type="molecule type" value="Genomic_DNA"/>
</dbReference>
<dbReference type="EMBL" id="AAJEAR010000015">
    <property type="protein sequence ID" value="ECK9224698.1"/>
    <property type="molecule type" value="Genomic_DNA"/>
</dbReference>
<reference evidence="4" key="2">
    <citation type="submission" date="2018-09" db="EMBL/GenBank/DDBJ databases">
        <authorList>
            <person name="Ashton P.M."/>
            <person name="Dallman T."/>
            <person name="Nair S."/>
            <person name="De Pinna E."/>
            <person name="Peters T."/>
            <person name="Grant K."/>
        </authorList>
    </citation>
    <scope>NUCLEOTIDE SEQUENCE</scope>
    <source>
        <strain evidence="3">369953</strain>
        <strain evidence="2">488670</strain>
        <strain evidence="7">572008</strain>
        <strain evidence="5">572519</strain>
        <strain evidence="4">575110</strain>
        <strain evidence="6">576290</strain>
        <strain evidence="8">738613</strain>
    </source>
</reference>
<evidence type="ECO:0008006" key="11">
    <source>
        <dbReference type="Google" id="ProtNLM"/>
    </source>
</evidence>
<evidence type="ECO:0000313" key="6">
    <source>
        <dbReference type="EMBL" id="EBZ0248398.1"/>
    </source>
</evidence>
<dbReference type="EMBL" id="AAHKWL010000017">
    <property type="protein sequence ID" value="EBX3170029.1"/>
    <property type="molecule type" value="Genomic_DNA"/>
</dbReference>
<reference evidence="9" key="1">
    <citation type="journal article" date="2018" name="Genome Biol.">
        <title>SKESA: strategic k-mer extension for scrupulous assemblies.</title>
        <authorList>
            <person name="Souvorov A."/>
            <person name="Agarwala R."/>
            <person name="Lipman D.J."/>
        </authorList>
    </citation>
    <scope>NUCLEOTIDE SEQUENCE</scope>
    <source>
        <strain evidence="9">Salmonella enterica</strain>
    </source>
</reference>
<keyword evidence="1" id="KW-0472">Membrane</keyword>
<dbReference type="EMBL" id="AAHPUT010000023">
    <property type="protein sequence ID" value="EBZ0248398.1"/>
    <property type="molecule type" value="Genomic_DNA"/>
</dbReference>
<protein>
    <recommendedName>
        <fullName evidence="11">Inner membrane protein</fullName>
    </recommendedName>
</protein>
<feature type="transmembrane region" description="Helical" evidence="1">
    <location>
        <begin position="38"/>
        <end position="65"/>
    </location>
</feature>
<evidence type="ECO:0000313" key="7">
    <source>
        <dbReference type="EMBL" id="ECA8143182.1"/>
    </source>
</evidence>
<evidence type="ECO:0000313" key="3">
    <source>
        <dbReference type="EMBL" id="EBX3170029.1"/>
    </source>
</evidence>
<evidence type="ECO:0000313" key="5">
    <source>
        <dbReference type="EMBL" id="EBY6520944.1"/>
    </source>
</evidence>
<evidence type="ECO:0000313" key="9">
    <source>
        <dbReference type="EMBL" id="HAB3852764.1"/>
    </source>
</evidence>
<dbReference type="EMBL" id="AAHVOJ010000022">
    <property type="protein sequence ID" value="ECA8143182.1"/>
    <property type="molecule type" value="Genomic_DNA"/>
</dbReference>
<dbReference type="AlphaFoldDB" id="A0A3Y9IYM8"/>